<dbReference type="Gene3D" id="3.30.70.330">
    <property type="match status" value="1"/>
</dbReference>
<dbReference type="SUPFAM" id="SSF54928">
    <property type="entry name" value="RNA-binding domain, RBD"/>
    <property type="match status" value="1"/>
</dbReference>
<dbReference type="GO" id="GO:0003723">
    <property type="term" value="F:RNA binding"/>
    <property type="evidence" value="ECO:0007669"/>
    <property type="project" value="InterPro"/>
</dbReference>
<evidence type="ECO:0000313" key="3">
    <source>
        <dbReference type="Proteomes" id="UP000515163"/>
    </source>
</evidence>
<dbReference type="InterPro" id="IPR000504">
    <property type="entry name" value="RRM_dom"/>
</dbReference>
<evidence type="ECO:0000259" key="2">
    <source>
        <dbReference type="Pfam" id="PF00076"/>
    </source>
</evidence>
<dbReference type="Pfam" id="PF00076">
    <property type="entry name" value="RRM_1"/>
    <property type="match status" value="1"/>
</dbReference>
<proteinExistence type="predicted"/>
<reference evidence="4" key="1">
    <citation type="submission" date="2025-08" db="UniProtKB">
        <authorList>
            <consortium name="RefSeq"/>
        </authorList>
    </citation>
    <scope>IDENTIFICATION</scope>
    <source>
        <tissue evidence="4">Tentacle</tissue>
    </source>
</reference>
<dbReference type="InterPro" id="IPR035979">
    <property type="entry name" value="RBD_domain_sf"/>
</dbReference>
<organism evidence="3 4">
    <name type="scientific">Actinia tenebrosa</name>
    <name type="common">Australian red waratah sea anemone</name>
    <dbReference type="NCBI Taxonomy" id="6105"/>
    <lineage>
        <taxon>Eukaryota</taxon>
        <taxon>Metazoa</taxon>
        <taxon>Cnidaria</taxon>
        <taxon>Anthozoa</taxon>
        <taxon>Hexacorallia</taxon>
        <taxon>Actiniaria</taxon>
        <taxon>Actiniidae</taxon>
        <taxon>Actinia</taxon>
    </lineage>
</organism>
<accession>A0A6P8HRI6</accession>
<dbReference type="Proteomes" id="UP000515163">
    <property type="component" value="Unplaced"/>
</dbReference>
<dbReference type="AlphaFoldDB" id="A0A6P8HRI6"/>
<keyword evidence="3" id="KW-1185">Reference proteome</keyword>
<dbReference type="OrthoDB" id="439808at2759"/>
<feature type="region of interest" description="Disordered" evidence="1">
    <location>
        <begin position="51"/>
        <end position="84"/>
    </location>
</feature>
<dbReference type="GeneID" id="116294296"/>
<dbReference type="RefSeq" id="XP_031557723.1">
    <property type="nucleotide sequence ID" value="XM_031701863.1"/>
</dbReference>
<sequence>MADKHWDEDYFIEVSSSKIPEESTKIRGIGRGKMNITQDISSLKLPKAAVVKEKEYKSTASQGRGRGELRSFMSHGPARLPKDKNTRKDLIGLHSISHFPSLQSVASSSKQSPSSSPKNSAKNRKSTSQTTSSSTLSYTDTDSNWPSLKSLPEPSNKMTEDLHSFAQACKESGRDKNPTQSLSKDLRELLQLYGNVISCDIERDVQGNSLGCAIISMETKAECEWIISCFHDEEYPGCTGLGKLSCTFLS</sequence>
<evidence type="ECO:0000313" key="4">
    <source>
        <dbReference type="RefSeq" id="XP_031557723.1"/>
    </source>
</evidence>
<feature type="region of interest" description="Disordered" evidence="1">
    <location>
        <begin position="102"/>
        <end position="159"/>
    </location>
</feature>
<dbReference type="KEGG" id="aten:116294296"/>
<evidence type="ECO:0000256" key="1">
    <source>
        <dbReference type="SAM" id="MobiDB-lite"/>
    </source>
</evidence>
<protein>
    <submittedName>
        <fullName evidence="4">Uncharacterized protein LOC116294296</fullName>
    </submittedName>
</protein>
<dbReference type="InterPro" id="IPR012677">
    <property type="entry name" value="Nucleotide-bd_a/b_plait_sf"/>
</dbReference>
<name>A0A6P8HRI6_ACTTE</name>
<feature type="compositionally biased region" description="Low complexity" evidence="1">
    <location>
        <begin position="102"/>
        <end position="143"/>
    </location>
</feature>
<feature type="domain" description="RRM" evidence="2">
    <location>
        <begin position="184"/>
        <end position="239"/>
    </location>
</feature>
<dbReference type="InParanoid" id="A0A6P8HRI6"/>
<gene>
    <name evidence="4" type="primary">LOC116294296</name>
</gene>